<evidence type="ECO:0000313" key="4">
    <source>
        <dbReference type="Proteomes" id="UP000683417"/>
    </source>
</evidence>
<protein>
    <submittedName>
        <fullName evidence="3">BgTH12-01511</fullName>
    </submittedName>
</protein>
<dbReference type="PANTHER" id="PTHR13286">
    <property type="entry name" value="SAP30"/>
    <property type="match status" value="1"/>
</dbReference>
<feature type="domain" description="Histone deacetylase complex subunit SAP30 Sin3 binding" evidence="2">
    <location>
        <begin position="127"/>
        <end position="160"/>
    </location>
</feature>
<evidence type="ECO:0000313" key="3">
    <source>
        <dbReference type="EMBL" id="CAD6501259.1"/>
    </source>
</evidence>
<dbReference type="Pfam" id="PF13867">
    <property type="entry name" value="SAP30_Sin3_bdg"/>
    <property type="match status" value="1"/>
</dbReference>
<sequence>MAPQKHKLDESRSDAVSTKEKSSINNTSITSSKCRRLAGPAVAGSSSQDTNEACYSPQVTGSMNSEPGDQNPLQWSSFESPILHAYRYDYRLNTPAAFHKSYNQMTLSKSSMGRMSPTMASKKCDRRQSKDQLAAAVKKHFKSMGIVENDVIVEFLYKVRHQDKSFRMRFSPNDQKEIKLQS</sequence>
<dbReference type="AlphaFoldDB" id="A0A9W4CZ81"/>
<evidence type="ECO:0000259" key="2">
    <source>
        <dbReference type="Pfam" id="PF13867"/>
    </source>
</evidence>
<comment type="caution">
    <text evidence="3">The sequence shown here is derived from an EMBL/GenBank/DDBJ whole genome shotgun (WGS) entry which is preliminary data.</text>
</comment>
<dbReference type="Proteomes" id="UP000683417">
    <property type="component" value="Unassembled WGS sequence"/>
</dbReference>
<proteinExistence type="predicted"/>
<organism evidence="3 4">
    <name type="scientific">Blumeria graminis f. sp. triticale</name>
    <dbReference type="NCBI Taxonomy" id="1689686"/>
    <lineage>
        <taxon>Eukaryota</taxon>
        <taxon>Fungi</taxon>
        <taxon>Dikarya</taxon>
        <taxon>Ascomycota</taxon>
        <taxon>Pezizomycotina</taxon>
        <taxon>Leotiomycetes</taxon>
        <taxon>Erysiphales</taxon>
        <taxon>Erysiphaceae</taxon>
        <taxon>Blumeria</taxon>
    </lineage>
</organism>
<dbReference type="InterPro" id="IPR025718">
    <property type="entry name" value="SAP30_Sin3-bd"/>
</dbReference>
<feature type="compositionally biased region" description="Low complexity" evidence="1">
    <location>
        <begin position="23"/>
        <end position="32"/>
    </location>
</feature>
<feature type="compositionally biased region" description="Basic and acidic residues" evidence="1">
    <location>
        <begin position="1"/>
        <end position="22"/>
    </location>
</feature>
<feature type="region of interest" description="Disordered" evidence="1">
    <location>
        <begin position="1"/>
        <end position="71"/>
    </location>
</feature>
<evidence type="ECO:0000256" key="1">
    <source>
        <dbReference type="SAM" id="MobiDB-lite"/>
    </source>
</evidence>
<gene>
    <name evidence="3" type="ORF">BGTH12_LOCUS2617</name>
</gene>
<dbReference type="InterPro" id="IPR024145">
    <property type="entry name" value="His_deAcase_SAP30/SAP30L"/>
</dbReference>
<name>A0A9W4CZ81_BLUGR</name>
<dbReference type="PANTHER" id="PTHR13286:SF23">
    <property type="entry name" value="HISTONE DEACETYLASE COMPLEX SUBUNIT SAP30 SIN3 BINDING DOMAIN-CONTAINING PROTEIN"/>
    <property type="match status" value="1"/>
</dbReference>
<dbReference type="EMBL" id="CAJHIT010000005">
    <property type="protein sequence ID" value="CAD6501259.1"/>
    <property type="molecule type" value="Genomic_DNA"/>
</dbReference>
<feature type="compositionally biased region" description="Polar residues" evidence="1">
    <location>
        <begin position="44"/>
        <end position="71"/>
    </location>
</feature>
<accession>A0A9W4CZ81</accession>
<reference evidence="3" key="1">
    <citation type="submission" date="2020-10" db="EMBL/GenBank/DDBJ databases">
        <authorList>
            <person name="Muller C M."/>
        </authorList>
    </citation>
    <scope>NUCLEOTIDE SEQUENCE</scope>
    <source>
        <strain evidence="3">THUN-12</strain>
    </source>
</reference>